<proteinExistence type="predicted"/>
<gene>
    <name evidence="1" type="ORF">SAMN02927914_06012</name>
</gene>
<organism evidence="1 2">
    <name type="scientific">Mesorhizobium qingshengii</name>
    <dbReference type="NCBI Taxonomy" id="1165689"/>
    <lineage>
        <taxon>Bacteria</taxon>
        <taxon>Pseudomonadati</taxon>
        <taxon>Pseudomonadota</taxon>
        <taxon>Alphaproteobacteria</taxon>
        <taxon>Hyphomicrobiales</taxon>
        <taxon>Phyllobacteriaceae</taxon>
        <taxon>Mesorhizobium</taxon>
    </lineage>
</organism>
<dbReference type="Proteomes" id="UP000198588">
    <property type="component" value="Unassembled WGS sequence"/>
</dbReference>
<reference evidence="1 2" key="1">
    <citation type="submission" date="2016-10" db="EMBL/GenBank/DDBJ databases">
        <authorList>
            <person name="de Groot N.N."/>
        </authorList>
    </citation>
    <scope>NUCLEOTIDE SEQUENCE [LARGE SCALE GENOMIC DNA]</scope>
    <source>
        <strain evidence="1 2">CGMCC 1.12097</strain>
    </source>
</reference>
<protein>
    <submittedName>
        <fullName evidence="1">Uncharacterized protein</fullName>
    </submittedName>
</protein>
<dbReference type="AlphaFoldDB" id="A0A1G5ZUD5"/>
<evidence type="ECO:0000313" key="2">
    <source>
        <dbReference type="Proteomes" id="UP000198588"/>
    </source>
</evidence>
<evidence type="ECO:0000313" key="1">
    <source>
        <dbReference type="EMBL" id="SDA97883.1"/>
    </source>
</evidence>
<accession>A0A1G5ZUD5</accession>
<dbReference type="EMBL" id="FMXM01000027">
    <property type="protein sequence ID" value="SDA97883.1"/>
    <property type="molecule type" value="Genomic_DNA"/>
</dbReference>
<sequence length="121" mass="13874">MDTKSVTHESSSSVLERSSGFSGNADPVFWNIPRANLFEVEALAFWKAKKLTDLGRENYLTACKISFPFANPYRRSCRRIFLFFATYHPPSIGCKFARLRLTMDEKNPPPFDLNQDFLTAN</sequence>
<name>A0A1G5ZUD5_9HYPH</name>